<protein>
    <recommendedName>
        <fullName evidence="4">Ig-like domain-containing protein</fullName>
    </recommendedName>
</protein>
<dbReference type="AlphaFoldDB" id="J9EC05"/>
<organism evidence="2 3">
    <name type="scientific">Wuchereria bancrofti</name>
    <dbReference type="NCBI Taxonomy" id="6293"/>
    <lineage>
        <taxon>Eukaryota</taxon>
        <taxon>Metazoa</taxon>
        <taxon>Ecdysozoa</taxon>
        <taxon>Nematoda</taxon>
        <taxon>Chromadorea</taxon>
        <taxon>Rhabditida</taxon>
        <taxon>Spirurina</taxon>
        <taxon>Spiruromorpha</taxon>
        <taxon>Filarioidea</taxon>
        <taxon>Onchocercidae</taxon>
        <taxon>Wuchereria</taxon>
    </lineage>
</organism>
<sequence length="53" mass="5702">MGIVERSKKLSVKLAGHKRTRPPNITWQKGGTSKGDGFDVMKSGDARVAMVSS</sequence>
<accession>J9EC05</accession>
<evidence type="ECO:0000313" key="3">
    <source>
        <dbReference type="Proteomes" id="UP000004810"/>
    </source>
</evidence>
<gene>
    <name evidence="2" type="ORF">WUBG_16154</name>
</gene>
<proteinExistence type="predicted"/>
<dbReference type="Proteomes" id="UP000004810">
    <property type="component" value="Unassembled WGS sequence"/>
</dbReference>
<name>J9EC05_WUCBA</name>
<evidence type="ECO:0000256" key="1">
    <source>
        <dbReference type="SAM" id="MobiDB-lite"/>
    </source>
</evidence>
<reference evidence="3" key="1">
    <citation type="submission" date="2012-08" db="EMBL/GenBank/DDBJ databases">
        <title>The Genome Sequence of Wuchereria bancrofti.</title>
        <authorList>
            <person name="Nutman T.B."/>
            <person name="Fink D.L."/>
            <person name="Russ C."/>
            <person name="Young S."/>
            <person name="Zeng Q."/>
            <person name="Koehrsen M."/>
            <person name="Alvarado L."/>
            <person name="Berlin A."/>
            <person name="Chapman S.B."/>
            <person name="Chen Z."/>
            <person name="Freedman E."/>
            <person name="Gellesch M."/>
            <person name="Goldberg J."/>
            <person name="Griggs A."/>
            <person name="Gujja S."/>
            <person name="Heilman E.R."/>
            <person name="Heiman D."/>
            <person name="Hepburn T."/>
            <person name="Howarth C."/>
            <person name="Jen D."/>
            <person name="Larson L."/>
            <person name="Lewis B."/>
            <person name="Mehta T."/>
            <person name="Park D."/>
            <person name="Pearson M."/>
            <person name="Roberts A."/>
            <person name="Saif S."/>
            <person name="Shea T."/>
            <person name="Shenoy N."/>
            <person name="Sisk P."/>
            <person name="Stolte C."/>
            <person name="Sykes S."/>
            <person name="Walk T."/>
            <person name="White J."/>
            <person name="Yandava C."/>
            <person name="Haas B."/>
            <person name="Henn M.R."/>
            <person name="Nusbaum C."/>
            <person name="Birren B."/>
        </authorList>
    </citation>
    <scope>NUCLEOTIDE SEQUENCE [LARGE SCALE GENOMIC DNA]</scope>
    <source>
        <strain evidence="3">NA</strain>
    </source>
</reference>
<feature type="region of interest" description="Disordered" evidence="1">
    <location>
        <begin position="1"/>
        <end position="39"/>
    </location>
</feature>
<evidence type="ECO:0000313" key="2">
    <source>
        <dbReference type="EMBL" id="EJW72939.1"/>
    </source>
</evidence>
<comment type="caution">
    <text evidence="2">The sequence shown here is derived from an EMBL/GenBank/DDBJ whole genome shotgun (WGS) entry which is preliminary data.</text>
</comment>
<feature type="compositionally biased region" description="Basic residues" evidence="1">
    <location>
        <begin position="9"/>
        <end position="21"/>
    </location>
</feature>
<evidence type="ECO:0008006" key="4">
    <source>
        <dbReference type="Google" id="ProtNLM"/>
    </source>
</evidence>
<dbReference type="EMBL" id="ADBV01015067">
    <property type="protein sequence ID" value="EJW72939.1"/>
    <property type="molecule type" value="Genomic_DNA"/>
</dbReference>